<proteinExistence type="predicted"/>
<dbReference type="Gene3D" id="3.40.630.30">
    <property type="match status" value="1"/>
</dbReference>
<name>A0A0A1Z7R6_PROMR</name>
<reference evidence="2" key="1">
    <citation type="journal article" date="2014" name="Sci. Data">
        <title>Genomes of diverse isolates of the marine cyanobacterium Prochlorococcus.</title>
        <authorList>
            <person name="Biller S."/>
            <person name="Berube P."/>
            <person name="Thompson J."/>
            <person name="Kelly L."/>
            <person name="Roggensack S."/>
            <person name="Awad L."/>
            <person name="Roache-Johnson K."/>
            <person name="Ding H."/>
            <person name="Giovannoni S.J."/>
            <person name="Moore L.R."/>
            <person name="Chisholm S.W."/>
        </authorList>
    </citation>
    <scope>NUCLEOTIDE SEQUENCE [LARGE SCALE GENOMIC DNA]</scope>
    <source>
        <strain evidence="2">GP2</strain>
    </source>
</reference>
<sequence length="148" mass="16686">MQYFSKKKLVLPEGYFVNSSQIPLAKEVNKLLANCGCENFPIKSLSEAIQKSNFFFTIQNEFKNKLYGFVRVTSDKGLNANLWNLSAATGKNQQLYYSVLLQLTLEKINREMPGCSISVQAPVSSFKSLKENGFIIDPNGIRVMGYKL</sequence>
<dbReference type="Proteomes" id="UP000030598">
    <property type="component" value="Unassembled WGS sequence"/>
</dbReference>
<keyword evidence="1" id="KW-0808">Transferase</keyword>
<dbReference type="AlphaFoldDB" id="A0A0A1Z7R6"/>
<gene>
    <name evidence="1" type="ORF">EU91_1740</name>
</gene>
<organism evidence="1 2">
    <name type="scientific">Prochlorococcus marinus str. GP2</name>
    <dbReference type="NCBI Taxonomy" id="59925"/>
    <lineage>
        <taxon>Bacteria</taxon>
        <taxon>Bacillati</taxon>
        <taxon>Cyanobacteriota</taxon>
        <taxon>Cyanophyceae</taxon>
        <taxon>Synechococcales</taxon>
        <taxon>Prochlorococcaceae</taxon>
        <taxon>Prochlorococcus</taxon>
    </lineage>
</organism>
<comment type="caution">
    <text evidence="1">The sequence shown here is derived from an EMBL/GenBank/DDBJ whole genome shotgun (WGS) entry which is preliminary data.</text>
</comment>
<dbReference type="RefSeq" id="WP_032525087.1">
    <property type="nucleotide sequence ID" value="NZ_CP138934.1"/>
</dbReference>
<evidence type="ECO:0000313" key="2">
    <source>
        <dbReference type="Proteomes" id="UP000030598"/>
    </source>
</evidence>
<dbReference type="STRING" id="59925.EU91_1740"/>
<dbReference type="OrthoDB" id="555818at2"/>
<protein>
    <submittedName>
        <fullName evidence="1">GNAT family acetyltransferase</fullName>
    </submittedName>
</protein>
<evidence type="ECO:0000313" key="1">
    <source>
        <dbReference type="EMBL" id="KGF85637.1"/>
    </source>
</evidence>
<dbReference type="EMBL" id="JNAH01000008">
    <property type="protein sequence ID" value="KGF85637.1"/>
    <property type="molecule type" value="Genomic_DNA"/>
</dbReference>
<dbReference type="eggNOG" id="ENOG5030XVJ">
    <property type="taxonomic scope" value="Bacteria"/>
</dbReference>
<accession>A0A0A1Z7R6</accession>
<dbReference type="GO" id="GO:0016740">
    <property type="term" value="F:transferase activity"/>
    <property type="evidence" value="ECO:0007669"/>
    <property type="project" value="UniProtKB-KW"/>
</dbReference>